<name>A0A2D3UM72_9PEZI</name>
<keyword evidence="2" id="KW-0812">Transmembrane</keyword>
<feature type="region of interest" description="Disordered" evidence="1">
    <location>
        <begin position="946"/>
        <end position="972"/>
    </location>
</feature>
<evidence type="ECO:0000313" key="4">
    <source>
        <dbReference type="Proteomes" id="UP000225277"/>
    </source>
</evidence>
<feature type="region of interest" description="Disordered" evidence="1">
    <location>
        <begin position="1032"/>
        <end position="1065"/>
    </location>
</feature>
<organism evidence="3 4">
    <name type="scientific">Ramularia collo-cygni</name>
    <dbReference type="NCBI Taxonomy" id="112498"/>
    <lineage>
        <taxon>Eukaryota</taxon>
        <taxon>Fungi</taxon>
        <taxon>Dikarya</taxon>
        <taxon>Ascomycota</taxon>
        <taxon>Pezizomycotina</taxon>
        <taxon>Dothideomycetes</taxon>
        <taxon>Dothideomycetidae</taxon>
        <taxon>Mycosphaerellales</taxon>
        <taxon>Mycosphaerellaceae</taxon>
        <taxon>Ramularia</taxon>
    </lineage>
</organism>
<feature type="compositionally biased region" description="Basic and acidic residues" evidence="1">
    <location>
        <begin position="859"/>
        <end position="872"/>
    </location>
</feature>
<feature type="transmembrane region" description="Helical" evidence="2">
    <location>
        <begin position="1151"/>
        <end position="1171"/>
    </location>
</feature>
<gene>
    <name evidence="3" type="ORF">RCC_12213</name>
</gene>
<feature type="compositionally biased region" description="Polar residues" evidence="1">
    <location>
        <begin position="767"/>
        <end position="777"/>
    </location>
</feature>
<dbReference type="Proteomes" id="UP000225277">
    <property type="component" value="Unassembled WGS sequence"/>
</dbReference>
<accession>A0A2D3UM72</accession>
<feature type="region of interest" description="Disordered" evidence="1">
    <location>
        <begin position="814"/>
        <end position="878"/>
    </location>
</feature>
<feature type="region of interest" description="Disordered" evidence="1">
    <location>
        <begin position="229"/>
        <end position="250"/>
    </location>
</feature>
<feature type="region of interest" description="Disordered" evidence="1">
    <location>
        <begin position="83"/>
        <end position="150"/>
    </location>
</feature>
<keyword evidence="2" id="KW-1133">Transmembrane helix</keyword>
<keyword evidence="2" id="KW-0472">Membrane</keyword>
<feature type="region of interest" description="Disordered" evidence="1">
    <location>
        <begin position="767"/>
        <end position="793"/>
    </location>
</feature>
<keyword evidence="4" id="KW-1185">Reference proteome</keyword>
<feature type="transmembrane region" description="Helical" evidence="2">
    <location>
        <begin position="1191"/>
        <end position="1215"/>
    </location>
</feature>
<proteinExistence type="predicted"/>
<evidence type="ECO:0000313" key="3">
    <source>
        <dbReference type="EMBL" id="CZT16162.1"/>
    </source>
</evidence>
<dbReference type="GeneID" id="35606766"/>
<protein>
    <submittedName>
        <fullName evidence="3">Uncharacterized protein</fullName>
    </submittedName>
</protein>
<dbReference type="RefSeq" id="XP_023623055.1">
    <property type="nucleotide sequence ID" value="XM_023767287.1"/>
</dbReference>
<evidence type="ECO:0000256" key="1">
    <source>
        <dbReference type="SAM" id="MobiDB-lite"/>
    </source>
</evidence>
<dbReference type="EMBL" id="FJUY01000002">
    <property type="protein sequence ID" value="CZT16162.1"/>
    <property type="molecule type" value="Genomic_DNA"/>
</dbReference>
<dbReference type="OrthoDB" id="5353066at2759"/>
<sequence>MSPVWLDPYSLLDGSTTADSRLLDSGVSLIRQDTPQLTLEDYRRWQYSPVPSASLQLEHRRIRRKPSIQNLTGSSAHSAFVRTPSSIPPPPINDFGAHGSLLQHPQQPSTPRPRAYTVSPSLSSTITTLQSTPTHTPILRGGSAEEQTGQHDRCELIGTKRKYSSVKRARRFPREEADRQGSRESGIFKVYAAVFDLSGEEKGLSKEATLPAATISKDRALHPTVLDIRHNQDVSRTPGSGESLHRRDQTVTSSLSLSKFEFPAPPNKDNWAGASDYLPKSPSATVLYRGASFDLINPHASLLLGEHNIETPAAEIDCLLDDYFDDHDNIFAMTSIPDSGETSQQSLRTANDSKPAHILYDDADTARRNILRIPTPVITEGKAVAKEPPTDMELGFTPLKRSNTNPFRNKMATIGRSLGIASGTENRDLAEEGRASDHANAYGFSKSKGNFSTQRQGSAMNLNRFVGDDGERYSGLSNPFDLSVSEIGNNAERMNIDGVMKRGRPDMVESASDSTGQRTALTVENGSNTHAMSDTGGDYELSFINRYDYTRDPYIHGGSDPSRSVASIELGRGDNNIPEEESVGWMTPVSPGAQFRSSFLGLRTVEDPSEMVPRPLASRRNGYVPHRNMPSIHRQMRLSDMSDIPTSEQTYGETNQLLQITPNTNPNVAIGRHNQVTRTQPDDLLRSMALSRLRHAHDNMDDYPYFDFNGDRDGRSHSPDRVRTGSVVALTASITHINRWSTPSQRHAPSLCGEGDWDTVVDDDAEQVSQMQRSESPGFTEDEDLDENGDRYSHSPASVIRQALPTNDLKHLALDSFPNLNNPSSEVSPQRERSDGNTRVGMEQSSSSMPLPRIYLPKGEPHHDVPKPRRGIDFSSRPTGDVKRALTIMKRKATVDKLGAGRFMSPGSHSAREYSDMKEMERIRVYDKNAMDEAIARFEFDRFCNSPPPAQTSSMPAKLQKQRNTLKRQNYHPSNSFQKIAALGRQDVDHGSFSSQRGLLSPSTPDTNLEFSASSGTFVTVRSKKHLTAEAFHRSRQWDPRNASPTNTALGRLRSPPSTGHVVNGHSKLRSVCTRSVQQDAPAIDGQIELREFRLKTRSGRKGFSNEELLRREVKWNDHPIENSPHQNKARLLPHRTYQEQTNISDKYQSLSIILPFCALAYGLGWFDWIITRKTQGRITSMGSKQKRRALIVFFPLQLLAYLIVGIVIGIVVYVRYFNENKKHT</sequence>
<feature type="compositionally biased region" description="Low complexity" evidence="1">
    <location>
        <begin position="117"/>
        <end position="137"/>
    </location>
</feature>
<feature type="compositionally biased region" description="Basic residues" evidence="1">
    <location>
        <begin position="960"/>
        <end position="970"/>
    </location>
</feature>
<feature type="compositionally biased region" description="Polar residues" evidence="1">
    <location>
        <begin position="818"/>
        <end position="828"/>
    </location>
</feature>
<dbReference type="AlphaFoldDB" id="A0A2D3UM72"/>
<reference evidence="3 4" key="1">
    <citation type="submission" date="2016-03" db="EMBL/GenBank/DDBJ databases">
        <authorList>
            <person name="Ploux O."/>
        </authorList>
    </citation>
    <scope>NUCLEOTIDE SEQUENCE [LARGE SCALE GENOMIC DNA]</scope>
    <source>
        <strain evidence="3 4">URUG2</strain>
    </source>
</reference>
<evidence type="ECO:0000256" key="2">
    <source>
        <dbReference type="SAM" id="Phobius"/>
    </source>
</evidence>